<evidence type="ECO:0000259" key="2">
    <source>
        <dbReference type="Pfam" id="PF12708"/>
    </source>
</evidence>
<feature type="domain" description="Rhamnogalacturonase A/B/Epimerase-like pectate lyase" evidence="2">
    <location>
        <begin position="420"/>
        <end position="490"/>
    </location>
</feature>
<dbReference type="GO" id="GO:0004650">
    <property type="term" value="F:polygalacturonase activity"/>
    <property type="evidence" value="ECO:0007669"/>
    <property type="project" value="InterPro"/>
</dbReference>
<protein>
    <submittedName>
        <fullName evidence="3">Glycoside hydrolase family 55 protein</fullName>
    </submittedName>
</protein>
<organism evidence="3 4">
    <name type="scientific">Athelia psychrophila</name>
    <dbReference type="NCBI Taxonomy" id="1759441"/>
    <lineage>
        <taxon>Eukaryota</taxon>
        <taxon>Fungi</taxon>
        <taxon>Dikarya</taxon>
        <taxon>Basidiomycota</taxon>
        <taxon>Agaricomycotina</taxon>
        <taxon>Agaricomycetes</taxon>
        <taxon>Agaricomycetidae</taxon>
        <taxon>Atheliales</taxon>
        <taxon>Atheliaceae</taxon>
        <taxon>Athelia</taxon>
    </lineage>
</organism>
<feature type="signal peptide" evidence="1">
    <location>
        <begin position="1"/>
        <end position="15"/>
    </location>
</feature>
<evidence type="ECO:0000313" key="4">
    <source>
        <dbReference type="Proteomes" id="UP000076532"/>
    </source>
</evidence>
<dbReference type="SUPFAM" id="SSF51126">
    <property type="entry name" value="Pectin lyase-like"/>
    <property type="match status" value="2"/>
</dbReference>
<sequence length="772" mass="81289">MFVITTLLFGTSVSANSAFHHQGRVVARRSPYTKHGVRASSYWLSSIGHNGLSPFNSNASFTVYRNVQHAPYGAAGDGVRDDTAAIQKALTDGDACATPSCSGSTLYPKLVYLPPGKYLISSTLQISMYTQIVGSPISPPTIVASPSFAASFVLDGFPNTNGSYWNSGAAELNFYKSIRNIKIDTTHVPASRVVTCVNWAVGQATSLRSMSFTMAPSSAHVGVAMVGGGSGTFMGDLVFQGGAIGLTVNNQQFHFRNLSFIGCMAGISTSHLFLGVFQDISFSNCQIGIQGQPSGSTGFNSISLIDSTATNVGTLIVAPAQSTSDIRAVVIDNLSTSKVANILVTITPAATTVVLPGNAAGSLSVPSYVRGTVYNQTANFTGGQTFTALTKPSSMRASGTKLWYMKAKPSFSSLAATSVVNVKYHGAVGDGVTDDLAAIQAVINTCAGTGKMVYFPYGVYRVSATLYAPPGTIIQGEAWSSIRADSGSSGFWSDESDPQPVLQIGKPGDKGTFTISSRSTLGGAGDIGIWDCVFRTGGTASTEDQGQLCTTVGDECKSAWGFVHITKHGNAYLENIWGWNADHAIDNSTSIGLGGGLGTAIQTGRGALVESRNATFFVGVSMEHCTFYSILEHDAKNLWLGMIQDETPYWQRGNPAPSNWTVNPVYHDPDFSACVAGDINCHLAFSLYLDGGQNIFSYGSGAWTFSGTQTNDMWITDRKRSNVAIFNPNNGGTGGNWTNIITVSRGSLNATDAASPGSWAGGVISAYLRYAS</sequence>
<dbReference type="InterPro" id="IPR024535">
    <property type="entry name" value="RHGA/B-epi-like_pectate_lyase"/>
</dbReference>
<dbReference type="Gene3D" id="2.160.20.10">
    <property type="entry name" value="Single-stranded right-handed beta-helix, Pectin lyase-like"/>
    <property type="match status" value="2"/>
</dbReference>
<keyword evidence="3" id="KW-0378">Hydrolase</keyword>
<dbReference type="Proteomes" id="UP000076532">
    <property type="component" value="Unassembled WGS sequence"/>
</dbReference>
<dbReference type="InterPro" id="IPR012334">
    <property type="entry name" value="Pectin_lyas_fold"/>
</dbReference>
<dbReference type="Pfam" id="PF12708">
    <property type="entry name" value="Pect-lyase_RHGA_epim"/>
    <property type="match status" value="2"/>
</dbReference>
<feature type="domain" description="Rhamnogalacturonase A/B/Epimerase-like pectate lyase" evidence="2">
    <location>
        <begin position="65"/>
        <end position="289"/>
    </location>
</feature>
<dbReference type="OrthoDB" id="1046782at2759"/>
<dbReference type="PANTHER" id="PTHR33928">
    <property type="entry name" value="POLYGALACTURONASE QRT3"/>
    <property type="match status" value="1"/>
</dbReference>
<dbReference type="STRING" id="436010.A0A166TKI9"/>
<gene>
    <name evidence="3" type="ORF">FIBSPDRAFT_1037983</name>
</gene>
<dbReference type="PANTHER" id="PTHR33928:SF2">
    <property type="entry name" value="PECTATE LYASE SUPERFAMILY PROTEIN DOMAIN-CONTAINING PROTEIN-RELATED"/>
    <property type="match status" value="1"/>
</dbReference>
<dbReference type="CDD" id="cd23668">
    <property type="entry name" value="GH55_beta13glucanase-like"/>
    <property type="match status" value="1"/>
</dbReference>
<dbReference type="EMBL" id="KV417492">
    <property type="protein sequence ID" value="KZP30715.1"/>
    <property type="molecule type" value="Genomic_DNA"/>
</dbReference>
<keyword evidence="1" id="KW-0732">Signal</keyword>
<name>A0A166TKI9_9AGAM</name>
<evidence type="ECO:0000313" key="3">
    <source>
        <dbReference type="EMBL" id="KZP30715.1"/>
    </source>
</evidence>
<dbReference type="AlphaFoldDB" id="A0A166TKI9"/>
<dbReference type="InterPro" id="IPR039279">
    <property type="entry name" value="QRT3-like"/>
</dbReference>
<keyword evidence="4" id="KW-1185">Reference proteome</keyword>
<reference evidence="3 4" key="1">
    <citation type="journal article" date="2016" name="Mol. Biol. Evol.">
        <title>Comparative Genomics of Early-Diverging Mushroom-Forming Fungi Provides Insights into the Origins of Lignocellulose Decay Capabilities.</title>
        <authorList>
            <person name="Nagy L.G."/>
            <person name="Riley R."/>
            <person name="Tritt A."/>
            <person name="Adam C."/>
            <person name="Daum C."/>
            <person name="Floudas D."/>
            <person name="Sun H."/>
            <person name="Yadav J.S."/>
            <person name="Pangilinan J."/>
            <person name="Larsson K.H."/>
            <person name="Matsuura K."/>
            <person name="Barry K."/>
            <person name="Labutti K."/>
            <person name="Kuo R."/>
            <person name="Ohm R.A."/>
            <person name="Bhattacharya S.S."/>
            <person name="Shirouzu T."/>
            <person name="Yoshinaga Y."/>
            <person name="Martin F.M."/>
            <person name="Grigoriev I.V."/>
            <person name="Hibbett D.S."/>
        </authorList>
    </citation>
    <scope>NUCLEOTIDE SEQUENCE [LARGE SCALE GENOMIC DNA]</scope>
    <source>
        <strain evidence="3 4">CBS 109695</strain>
    </source>
</reference>
<dbReference type="InterPro" id="IPR011050">
    <property type="entry name" value="Pectin_lyase_fold/virulence"/>
</dbReference>
<feature type="chain" id="PRO_5012384794" evidence="1">
    <location>
        <begin position="16"/>
        <end position="772"/>
    </location>
</feature>
<evidence type="ECO:0000256" key="1">
    <source>
        <dbReference type="SAM" id="SignalP"/>
    </source>
</evidence>
<accession>A0A166TKI9</accession>
<proteinExistence type="predicted"/>